<comment type="subcellular location">
    <subcellularLocation>
        <location evidence="1">Membrane</location>
        <topology evidence="1">Multi-pass membrane protein</topology>
    </subcellularLocation>
</comment>
<evidence type="ECO:0000256" key="3">
    <source>
        <dbReference type="ARBA" id="ARBA00022516"/>
    </source>
</evidence>
<evidence type="ECO:0000256" key="10">
    <source>
        <dbReference type="ARBA" id="ARBA00023264"/>
    </source>
</evidence>
<feature type="transmembrane region" description="Helical" evidence="14">
    <location>
        <begin position="184"/>
        <end position="202"/>
    </location>
</feature>
<organism evidence="15 16">
    <name type="scientific">Actinomadura alba</name>
    <dbReference type="NCBI Taxonomy" id="406431"/>
    <lineage>
        <taxon>Bacteria</taxon>
        <taxon>Bacillati</taxon>
        <taxon>Actinomycetota</taxon>
        <taxon>Actinomycetes</taxon>
        <taxon>Streptosporangiales</taxon>
        <taxon>Thermomonosporaceae</taxon>
        <taxon>Actinomadura</taxon>
    </lineage>
</organism>
<keyword evidence="7" id="KW-0443">Lipid metabolism</keyword>
<dbReference type="Pfam" id="PF01066">
    <property type="entry name" value="CDP-OH_P_transf"/>
    <property type="match status" value="1"/>
</dbReference>
<evidence type="ECO:0000256" key="1">
    <source>
        <dbReference type="ARBA" id="ARBA00004141"/>
    </source>
</evidence>
<feature type="region of interest" description="Disordered" evidence="13">
    <location>
        <begin position="1"/>
        <end position="28"/>
    </location>
</feature>
<dbReference type="EMBL" id="JABVEC010000001">
    <property type="protein sequence ID" value="MBC6464059.1"/>
    <property type="molecule type" value="Genomic_DNA"/>
</dbReference>
<dbReference type="Proteomes" id="UP000805614">
    <property type="component" value="Unassembled WGS sequence"/>
</dbReference>
<dbReference type="PANTHER" id="PTHR14269">
    <property type="entry name" value="CDP-DIACYLGLYCEROL--GLYCEROL-3-PHOSPHATE 3-PHOSPHATIDYLTRANSFERASE-RELATED"/>
    <property type="match status" value="1"/>
</dbReference>
<evidence type="ECO:0000256" key="11">
    <source>
        <dbReference type="NCBIfam" id="TIGR00560"/>
    </source>
</evidence>
<feature type="transmembrane region" description="Helical" evidence="14">
    <location>
        <begin position="41"/>
        <end position="61"/>
    </location>
</feature>
<name>A0ABR7LGS7_9ACTN</name>
<comment type="caution">
    <text evidence="15">The sequence shown here is derived from an EMBL/GenBank/DDBJ whole genome shotgun (WGS) entry which is preliminary data.</text>
</comment>
<accession>A0ABR7LGS7</accession>
<dbReference type="GO" id="GO:0008444">
    <property type="term" value="F:CDP-diacylglycerol-glycerol-3-phosphate 3-phosphatidyltransferase activity"/>
    <property type="evidence" value="ECO:0007669"/>
    <property type="project" value="UniProtKB-EC"/>
</dbReference>
<evidence type="ECO:0000256" key="2">
    <source>
        <dbReference type="ARBA" id="ARBA00010441"/>
    </source>
</evidence>
<keyword evidence="9" id="KW-0594">Phospholipid biosynthesis</keyword>
<proteinExistence type="inferred from homology"/>
<sequence>MTGPEDVALPPEQQGEIARPGEVAGRDEVPRQAHRVSVYNVANLLTMVRLALVPVFTWLLFAGGTSARLAALVVFCVASATDWVDGELARRRNLVTDFGKIADPIADKALTGSALIGLSVLGELWWWVTVVILVREVGITLLRFVVIRYGVIPASKGGKLKTMLQVIAITLFIVPGPIEPLRWTLMAAALLVTVVTGLDYLVRAWRLRGEATR</sequence>
<dbReference type="PANTHER" id="PTHR14269:SF52">
    <property type="entry name" value="PHOSPHATIDYLGLYCEROPHOSPHATE SYNTHASE-RELATED"/>
    <property type="match status" value="1"/>
</dbReference>
<dbReference type="Gene3D" id="1.20.120.1760">
    <property type="match status" value="1"/>
</dbReference>
<protein>
    <recommendedName>
        <fullName evidence="11">CDP-diacylglycerol--glycerol-3-phosphate 3-phosphatidyltransferase</fullName>
        <ecNumber evidence="11">2.7.8.5</ecNumber>
    </recommendedName>
</protein>
<keyword evidence="16" id="KW-1185">Reference proteome</keyword>
<feature type="transmembrane region" description="Helical" evidence="14">
    <location>
        <begin position="124"/>
        <end position="146"/>
    </location>
</feature>
<evidence type="ECO:0000256" key="7">
    <source>
        <dbReference type="ARBA" id="ARBA00023098"/>
    </source>
</evidence>
<gene>
    <name evidence="15" type="primary">pgsA</name>
    <name evidence="15" type="ORF">HKK74_00885</name>
</gene>
<evidence type="ECO:0000256" key="5">
    <source>
        <dbReference type="ARBA" id="ARBA00022692"/>
    </source>
</evidence>
<dbReference type="PROSITE" id="PS00379">
    <property type="entry name" value="CDP_ALCOHOL_P_TRANSF"/>
    <property type="match status" value="1"/>
</dbReference>
<dbReference type="EC" id="2.7.8.5" evidence="11"/>
<dbReference type="InterPro" id="IPR048254">
    <property type="entry name" value="CDP_ALCOHOL_P_TRANSF_CS"/>
</dbReference>
<reference evidence="15 16" key="1">
    <citation type="submission" date="2020-06" db="EMBL/GenBank/DDBJ databases">
        <title>Actinomadura xiongansis sp. nov., isolated from soil of Baiyangdian.</title>
        <authorList>
            <person name="Zhang X."/>
        </authorList>
    </citation>
    <scope>NUCLEOTIDE SEQUENCE [LARGE SCALE GENOMIC DNA]</scope>
    <source>
        <strain evidence="15 16">HBUM206468</strain>
    </source>
</reference>
<dbReference type="RefSeq" id="WP_187240980.1">
    <property type="nucleotide sequence ID" value="NZ_BAAAOK010000011.1"/>
</dbReference>
<evidence type="ECO:0000256" key="4">
    <source>
        <dbReference type="ARBA" id="ARBA00022679"/>
    </source>
</evidence>
<dbReference type="InterPro" id="IPR004570">
    <property type="entry name" value="Phosphatidylglycerol_P_synth"/>
</dbReference>
<evidence type="ECO:0000256" key="12">
    <source>
        <dbReference type="RuleBase" id="RU003750"/>
    </source>
</evidence>
<keyword evidence="3" id="KW-0444">Lipid biosynthesis</keyword>
<keyword evidence="8 14" id="KW-0472">Membrane</keyword>
<feature type="transmembrane region" description="Helical" evidence="14">
    <location>
        <begin position="158"/>
        <end position="178"/>
    </location>
</feature>
<evidence type="ECO:0000256" key="6">
    <source>
        <dbReference type="ARBA" id="ARBA00022989"/>
    </source>
</evidence>
<evidence type="ECO:0000256" key="8">
    <source>
        <dbReference type="ARBA" id="ARBA00023136"/>
    </source>
</evidence>
<evidence type="ECO:0000256" key="14">
    <source>
        <dbReference type="SAM" id="Phobius"/>
    </source>
</evidence>
<dbReference type="InterPro" id="IPR000462">
    <property type="entry name" value="CDP-OH_P_trans"/>
</dbReference>
<comment type="similarity">
    <text evidence="2 12">Belongs to the CDP-alcohol phosphatidyltransferase class-I family.</text>
</comment>
<evidence type="ECO:0000256" key="9">
    <source>
        <dbReference type="ARBA" id="ARBA00023209"/>
    </source>
</evidence>
<dbReference type="NCBIfam" id="TIGR00560">
    <property type="entry name" value="pgsA"/>
    <property type="match status" value="1"/>
</dbReference>
<evidence type="ECO:0000313" key="15">
    <source>
        <dbReference type="EMBL" id="MBC6464059.1"/>
    </source>
</evidence>
<evidence type="ECO:0000313" key="16">
    <source>
        <dbReference type="Proteomes" id="UP000805614"/>
    </source>
</evidence>
<keyword evidence="4 12" id="KW-0808">Transferase</keyword>
<keyword evidence="10" id="KW-1208">Phospholipid metabolism</keyword>
<keyword evidence="5 14" id="KW-0812">Transmembrane</keyword>
<evidence type="ECO:0000256" key="13">
    <source>
        <dbReference type="SAM" id="MobiDB-lite"/>
    </source>
</evidence>
<keyword evidence="6 14" id="KW-1133">Transmembrane helix</keyword>
<dbReference type="InterPro" id="IPR050324">
    <property type="entry name" value="CDP-alcohol_PTase-I"/>
</dbReference>
<dbReference type="InterPro" id="IPR043130">
    <property type="entry name" value="CDP-OH_PTrfase_TM_dom"/>
</dbReference>